<protein>
    <submittedName>
        <fullName evidence="1">Uncharacterized protein</fullName>
    </submittedName>
</protein>
<organism evidence="1 2">
    <name type="scientific">Symbiodinium natans</name>
    <dbReference type="NCBI Taxonomy" id="878477"/>
    <lineage>
        <taxon>Eukaryota</taxon>
        <taxon>Sar</taxon>
        <taxon>Alveolata</taxon>
        <taxon>Dinophyceae</taxon>
        <taxon>Suessiales</taxon>
        <taxon>Symbiodiniaceae</taxon>
        <taxon>Symbiodinium</taxon>
    </lineage>
</organism>
<keyword evidence="2" id="KW-1185">Reference proteome</keyword>
<dbReference type="AlphaFoldDB" id="A0A812JXJ4"/>
<proteinExistence type="predicted"/>
<reference evidence="1" key="1">
    <citation type="submission" date="2021-02" db="EMBL/GenBank/DDBJ databases">
        <authorList>
            <person name="Dougan E. K."/>
            <person name="Rhodes N."/>
            <person name="Thang M."/>
            <person name="Chan C."/>
        </authorList>
    </citation>
    <scope>NUCLEOTIDE SEQUENCE</scope>
</reference>
<dbReference type="EMBL" id="CAJNDS010000535">
    <property type="protein sequence ID" value="CAE7216374.1"/>
    <property type="molecule type" value="Genomic_DNA"/>
</dbReference>
<gene>
    <name evidence="1" type="ORF">SNAT2548_LOCUS7632</name>
</gene>
<sequence>MSPRHLHPLFTDGRGPGARSLQDQSDKLLLKLLRVPHPAIHVLLDINRKAMEDMEKKLCELRWEFVEKKQKEIVFGDGRNWKDVEADEATFDKRDISRRVEFQHLIQKKTNATMWEQWAGVIQRGHPQSFVLCKVTPLPRRLVRGQLGALSGNP</sequence>
<accession>A0A812JXJ4</accession>
<name>A0A812JXJ4_9DINO</name>
<dbReference type="Proteomes" id="UP000604046">
    <property type="component" value="Unassembled WGS sequence"/>
</dbReference>
<dbReference type="OrthoDB" id="407008at2759"/>
<comment type="caution">
    <text evidence="1">The sequence shown here is derived from an EMBL/GenBank/DDBJ whole genome shotgun (WGS) entry which is preliminary data.</text>
</comment>
<evidence type="ECO:0000313" key="1">
    <source>
        <dbReference type="EMBL" id="CAE7216374.1"/>
    </source>
</evidence>
<evidence type="ECO:0000313" key="2">
    <source>
        <dbReference type="Proteomes" id="UP000604046"/>
    </source>
</evidence>